<feature type="transmembrane region" description="Helical" evidence="1">
    <location>
        <begin position="1036"/>
        <end position="1058"/>
    </location>
</feature>
<feature type="transmembrane region" description="Helical" evidence="1">
    <location>
        <begin position="432"/>
        <end position="452"/>
    </location>
</feature>
<feature type="transmembrane region" description="Helical" evidence="1">
    <location>
        <begin position="464"/>
        <end position="483"/>
    </location>
</feature>
<sequence>MLALVRIALSRPYTFIVLALLILIVGPLAAVRTPTDIFPNIGIPVISVVWTYNGLPPDQMSGRVIYYYERQLTTSVNDIEHIESQSLPGVGIVKIFFQPGVDIRTATAQVTSISQTVVKQMPPGITPPLILNYNASTVPVLQMALSSPVLSEATIRDIAQNFMRPTLISVPGVAIPTPYGGKQKQVTLDLNPRALAAKGLSAQDVANALAAQNQIIPVGTAKIGTYEYHVQLNNSPTAIDELNDLPIKTVNGATITIGDVAHVRDGAPPQNNVVRVDGKRAVLMPALKNGNASTLDVVAGIKKLLPLIAETQPKSLKVNMLGDQSIFVKSAVSSVAREGVIAAVLTSVMILLFLGSWRSTVIIALSIPLAILSAIALLAAFGQTLNVMTLGGLALAVGILVDDATVTIENINWHLEQGKGVMDAIMDGARQIVTPAFVSLLCICIVFVPMFMLDGIAGFLFRPMALAVIFAMVSSFILSRTLVPTLAMFLLKPHHVEGGAGHHPEDAFINHHEGDQHGRTRHNPLVRGLIAFQMGFEHRFTRVRDVYYGVLGLALAHRKRFIIGFLGFVLASFALLPTLGRDFFPTVDADSLLMHVRAPMGTRVEETAAEFDHIERAIRAVIPPGELDTIIDNIGLPLSGVNLVYSSSGTIGSQDGDIQIVLKDGHRPAADFMKRLREVLPREFPGTQFSFLPADMTSQILNFGAPSPLDVSIAGRNRKANEAYAEAILKAMRQIRGIVDVRLQQSSSYPQLNVKVDRLRADSLGITERDVTNSMVASLAGSSQVAPAFWLNPKNGVSYAIVASTPQYLMDSMSDLKALPVTSAGTGSTQILGGIASFTRGPSDAVVSHYNIMPSYDIYASIQGRDLGGVAADVQTVLDHFAAKRPPGTLVSLRGQVGTMNEAFSGLIFGLAGAVVLIYLLIVVNFQSWLDPFVIITALPAALAGIVWMLFLTHTSLSVPALTGAIMCMGVATANAILVVSFCRERLDEHGDAFKAAMEAGFTRFRPVCMTALAMIIGMLPMALTQEQNSPLGRAVIGGLLFATFATLLFVPVIFAIVHGRTAPAPSEDRLIGNPSHVA</sequence>
<organism evidence="2 3">
    <name type="scientific">Luteibacter sahnii</name>
    <dbReference type="NCBI Taxonomy" id="3021977"/>
    <lineage>
        <taxon>Bacteria</taxon>
        <taxon>Pseudomonadati</taxon>
        <taxon>Pseudomonadota</taxon>
        <taxon>Gammaproteobacteria</taxon>
        <taxon>Lysobacterales</taxon>
        <taxon>Rhodanobacteraceae</taxon>
        <taxon>Luteibacter</taxon>
    </lineage>
</organism>
<accession>A0ABT6BD74</accession>
<dbReference type="Gene3D" id="3.30.70.1440">
    <property type="entry name" value="Multidrug efflux transporter AcrB pore domain"/>
    <property type="match status" value="1"/>
</dbReference>
<feature type="transmembrane region" description="Helical" evidence="1">
    <location>
        <begin position="957"/>
        <end position="983"/>
    </location>
</feature>
<feature type="transmembrane region" description="Helical" evidence="1">
    <location>
        <begin position="361"/>
        <end position="381"/>
    </location>
</feature>
<dbReference type="Pfam" id="PF00873">
    <property type="entry name" value="ACR_tran"/>
    <property type="match status" value="1"/>
</dbReference>
<dbReference type="PRINTS" id="PR00702">
    <property type="entry name" value="ACRIFLAVINRP"/>
</dbReference>
<proteinExistence type="predicted"/>
<dbReference type="Gene3D" id="3.30.2090.10">
    <property type="entry name" value="Multidrug efflux transporter AcrB TolC docking domain, DN and DC subdomains"/>
    <property type="match status" value="2"/>
</dbReference>
<dbReference type="PANTHER" id="PTHR32063">
    <property type="match status" value="1"/>
</dbReference>
<name>A0ABT6BD74_9GAMM</name>
<keyword evidence="1" id="KW-0472">Membrane</keyword>
<dbReference type="Gene3D" id="3.30.70.1430">
    <property type="entry name" value="Multidrug efflux transporter AcrB pore domain"/>
    <property type="match status" value="2"/>
</dbReference>
<dbReference type="PANTHER" id="PTHR32063:SF8">
    <property type="entry name" value="CATION EFFLUX PROTEIN"/>
    <property type="match status" value="1"/>
</dbReference>
<dbReference type="InterPro" id="IPR027463">
    <property type="entry name" value="AcrB_DN_DC_subdom"/>
</dbReference>
<dbReference type="SUPFAM" id="SSF82693">
    <property type="entry name" value="Multidrug efflux transporter AcrB pore domain, PN1, PN2, PC1 and PC2 subdomains"/>
    <property type="match status" value="2"/>
</dbReference>
<dbReference type="Proteomes" id="UP001528850">
    <property type="component" value="Unassembled WGS sequence"/>
</dbReference>
<feature type="transmembrane region" description="Helical" evidence="1">
    <location>
        <begin position="561"/>
        <end position="580"/>
    </location>
</feature>
<dbReference type="InterPro" id="IPR001036">
    <property type="entry name" value="Acrflvin-R"/>
</dbReference>
<dbReference type="Gene3D" id="1.20.1640.10">
    <property type="entry name" value="Multidrug efflux transporter AcrB transmembrane domain"/>
    <property type="match status" value="2"/>
</dbReference>
<keyword evidence="1" id="KW-0812">Transmembrane</keyword>
<dbReference type="Gene3D" id="3.30.70.1320">
    <property type="entry name" value="Multidrug efflux transporter AcrB pore domain like"/>
    <property type="match status" value="1"/>
</dbReference>
<feature type="transmembrane region" description="Helical" evidence="1">
    <location>
        <begin position="903"/>
        <end position="926"/>
    </location>
</feature>
<evidence type="ECO:0000313" key="2">
    <source>
        <dbReference type="EMBL" id="MDF4026076.1"/>
    </source>
</evidence>
<gene>
    <name evidence="2" type="ORF">P3W24_13965</name>
</gene>
<keyword evidence="3" id="KW-1185">Reference proteome</keyword>
<keyword evidence="1" id="KW-1133">Transmembrane helix</keyword>
<feature type="transmembrane region" description="Helical" evidence="1">
    <location>
        <begin position="933"/>
        <end position="951"/>
    </location>
</feature>
<dbReference type="SUPFAM" id="SSF82866">
    <property type="entry name" value="Multidrug efflux transporter AcrB transmembrane domain"/>
    <property type="match status" value="2"/>
</dbReference>
<reference evidence="2 3" key="1">
    <citation type="journal article" date="2024" name="Curr. Microbiol.">
        <title>Luteibacter sahnii sp. nov., A Novel Yellow-Colored Xanthomonadin Pigment Producing Probiotic Bacterium from Healthy Rice Seed Microbiome.</title>
        <authorList>
            <person name="Jaiswal G."/>
            <person name="Rana R."/>
            <person name="Nayak P.K."/>
            <person name="Chouhan R."/>
            <person name="Gandhi S.G."/>
            <person name="Patel H.K."/>
            <person name="Patil P.B."/>
        </authorList>
    </citation>
    <scope>NUCLEOTIDE SEQUENCE [LARGE SCALE GENOMIC DNA]</scope>
    <source>
        <strain evidence="2 3">PPL201</strain>
    </source>
</reference>
<dbReference type="EMBL" id="JARJJS010000003">
    <property type="protein sequence ID" value="MDF4026076.1"/>
    <property type="molecule type" value="Genomic_DNA"/>
</dbReference>
<dbReference type="SUPFAM" id="SSF82714">
    <property type="entry name" value="Multidrug efflux transporter AcrB TolC docking domain, DN and DC subdomains"/>
    <property type="match status" value="2"/>
</dbReference>
<evidence type="ECO:0000313" key="3">
    <source>
        <dbReference type="Proteomes" id="UP001528850"/>
    </source>
</evidence>
<evidence type="ECO:0000256" key="1">
    <source>
        <dbReference type="SAM" id="Phobius"/>
    </source>
</evidence>
<comment type="caution">
    <text evidence="2">The sequence shown here is derived from an EMBL/GenBank/DDBJ whole genome shotgun (WGS) entry which is preliminary data.</text>
</comment>
<dbReference type="RefSeq" id="WP_320552690.1">
    <property type="nucleotide sequence ID" value="NZ_JAQLOK010000012.1"/>
</dbReference>
<feature type="transmembrane region" description="Helical" evidence="1">
    <location>
        <begin position="1004"/>
        <end position="1024"/>
    </location>
</feature>
<protein>
    <submittedName>
        <fullName evidence="2">Efflux RND transporter permease subunit</fullName>
    </submittedName>
</protein>